<dbReference type="SUPFAM" id="SSF51735">
    <property type="entry name" value="NAD(P)-binding Rossmann-fold domains"/>
    <property type="match status" value="1"/>
</dbReference>
<keyword evidence="2" id="KW-0057">Aromatic amino acid biosynthesis</keyword>
<reference evidence="4 5" key="1">
    <citation type="submission" date="2016-10" db="EMBL/GenBank/DDBJ databases">
        <authorList>
            <person name="de Groot N.N."/>
        </authorList>
    </citation>
    <scope>NUCLEOTIDE SEQUENCE [LARGE SCALE GENOMIC DNA]</scope>
    <source>
        <strain evidence="4 5">CGMCC 4.3143</strain>
    </source>
</reference>
<dbReference type="GO" id="GO:0019632">
    <property type="term" value="P:shikimate metabolic process"/>
    <property type="evidence" value="ECO:0007669"/>
    <property type="project" value="TreeGrafter"/>
</dbReference>
<dbReference type="Gene3D" id="3.40.50.10860">
    <property type="entry name" value="Leucine Dehydrogenase, chain A, domain 1"/>
    <property type="match status" value="1"/>
</dbReference>
<protein>
    <submittedName>
        <fullName evidence="4">Shikimate dehydrogenase</fullName>
    </submittedName>
</protein>
<keyword evidence="2" id="KW-0028">Amino-acid biosynthesis</keyword>
<dbReference type="Pfam" id="PF08501">
    <property type="entry name" value="Shikimate_dh_N"/>
    <property type="match status" value="1"/>
</dbReference>
<dbReference type="GO" id="GO:0050661">
    <property type="term" value="F:NADP binding"/>
    <property type="evidence" value="ECO:0007669"/>
    <property type="project" value="TreeGrafter"/>
</dbReference>
<dbReference type="InterPro" id="IPR013708">
    <property type="entry name" value="Shikimate_DH-bd_N"/>
</dbReference>
<dbReference type="CDD" id="cd01065">
    <property type="entry name" value="NAD_bind_Shikimate_DH"/>
    <property type="match status" value="1"/>
</dbReference>
<accession>A0A1G8CB96</accession>
<dbReference type="AlphaFoldDB" id="A0A1G8CB96"/>
<dbReference type="GO" id="GO:0004764">
    <property type="term" value="F:shikimate 3-dehydrogenase (NADP+) activity"/>
    <property type="evidence" value="ECO:0007669"/>
    <property type="project" value="InterPro"/>
</dbReference>
<evidence type="ECO:0000256" key="2">
    <source>
        <dbReference type="ARBA" id="ARBA00023141"/>
    </source>
</evidence>
<dbReference type="InterPro" id="IPR036291">
    <property type="entry name" value="NAD(P)-bd_dom_sf"/>
</dbReference>
<dbReference type="STRING" id="366584.SAMN05216377_12248"/>
<comment type="pathway">
    <text evidence="1">Metabolic intermediate biosynthesis; chorismate biosynthesis; chorismate from D-erythrose 4-phosphate and phosphoenolpyruvate: step 4/7.</text>
</comment>
<dbReference type="GO" id="GO:0009073">
    <property type="term" value="P:aromatic amino acid family biosynthetic process"/>
    <property type="evidence" value="ECO:0007669"/>
    <property type="project" value="UniProtKB-KW"/>
</dbReference>
<dbReference type="PANTHER" id="PTHR21089:SF1">
    <property type="entry name" value="BIFUNCTIONAL 3-DEHYDROQUINATE DEHYDRATASE_SHIKIMATE DEHYDROGENASE, CHLOROPLASTIC"/>
    <property type="match status" value="1"/>
</dbReference>
<dbReference type="EMBL" id="FNBE01000022">
    <property type="protein sequence ID" value="SDH42682.1"/>
    <property type="molecule type" value="Genomic_DNA"/>
</dbReference>
<dbReference type="RefSeq" id="WP_093089481.1">
    <property type="nucleotide sequence ID" value="NZ_FNBE01000022.1"/>
</dbReference>
<evidence type="ECO:0000313" key="5">
    <source>
        <dbReference type="Proteomes" id="UP000198967"/>
    </source>
</evidence>
<evidence type="ECO:0000259" key="3">
    <source>
        <dbReference type="Pfam" id="PF08501"/>
    </source>
</evidence>
<dbReference type="SUPFAM" id="SSF53223">
    <property type="entry name" value="Aminoacid dehydrogenase-like, N-terminal domain"/>
    <property type="match status" value="1"/>
</dbReference>
<sequence length="301" mass="31161">MTTTVLGADVLGTPTTTYRAGLIGSGIRTSASPALHETEAAAHGIRARFALLDLDELGHGVEVLEALLRETRRAGWQGVTVTHPAKQTIMPLLDEVSADAAAIGAVNTVVFDRGRAIGHNTDWSGHARSLRTLLPGGLCEADLRSVVVVGAGGAGSAVGHALLTTGVAHLSVVDVDVRRASALATALQQRHPERTVRAAGPGDLPFLLADASGVVNASPVGMTGHEGRPVPSTALRPDLWVNDIVYRPRRTCLLAAAERAGCRVLGGGPMVALQAADGFALLTGLRADPDRMLATFEATQP</sequence>
<keyword evidence="5" id="KW-1185">Reference proteome</keyword>
<evidence type="ECO:0000313" key="4">
    <source>
        <dbReference type="EMBL" id="SDH42682.1"/>
    </source>
</evidence>
<dbReference type="InterPro" id="IPR046346">
    <property type="entry name" value="Aminoacid_DH-like_N_sf"/>
</dbReference>
<name>A0A1G8CB96_PSEOR</name>
<dbReference type="GO" id="GO:0009423">
    <property type="term" value="P:chorismate biosynthetic process"/>
    <property type="evidence" value="ECO:0007669"/>
    <property type="project" value="TreeGrafter"/>
</dbReference>
<gene>
    <name evidence="4" type="ORF">SAMN05216377_12248</name>
</gene>
<dbReference type="GO" id="GO:0005829">
    <property type="term" value="C:cytosol"/>
    <property type="evidence" value="ECO:0007669"/>
    <property type="project" value="TreeGrafter"/>
</dbReference>
<dbReference type="NCBIfam" id="NF009201">
    <property type="entry name" value="PRK12549.1"/>
    <property type="match status" value="1"/>
</dbReference>
<organism evidence="4 5">
    <name type="scientific">Pseudonocardia oroxyli</name>
    <dbReference type="NCBI Taxonomy" id="366584"/>
    <lineage>
        <taxon>Bacteria</taxon>
        <taxon>Bacillati</taxon>
        <taxon>Actinomycetota</taxon>
        <taxon>Actinomycetes</taxon>
        <taxon>Pseudonocardiales</taxon>
        <taxon>Pseudonocardiaceae</taxon>
        <taxon>Pseudonocardia</taxon>
    </lineage>
</organism>
<dbReference type="InterPro" id="IPR022893">
    <property type="entry name" value="Shikimate_DH_fam"/>
</dbReference>
<proteinExistence type="predicted"/>
<feature type="domain" description="Shikimate dehydrogenase substrate binding N-terminal" evidence="3">
    <location>
        <begin position="22"/>
        <end position="109"/>
    </location>
</feature>
<dbReference type="Proteomes" id="UP000198967">
    <property type="component" value="Unassembled WGS sequence"/>
</dbReference>
<dbReference type="Gene3D" id="3.40.50.720">
    <property type="entry name" value="NAD(P)-binding Rossmann-like Domain"/>
    <property type="match status" value="1"/>
</dbReference>
<dbReference type="PANTHER" id="PTHR21089">
    <property type="entry name" value="SHIKIMATE DEHYDROGENASE"/>
    <property type="match status" value="1"/>
</dbReference>
<evidence type="ECO:0000256" key="1">
    <source>
        <dbReference type="ARBA" id="ARBA00004871"/>
    </source>
</evidence>
<dbReference type="OrthoDB" id="9776868at2"/>